<gene>
    <name evidence="1" type="ORF">GPM918_LOCUS5443</name>
    <name evidence="2" type="ORF">SRO942_LOCUS5437</name>
</gene>
<comment type="caution">
    <text evidence="1">The sequence shown here is derived from an EMBL/GenBank/DDBJ whole genome shotgun (WGS) entry which is preliminary data.</text>
</comment>
<dbReference type="Pfam" id="PF22574">
    <property type="entry name" value="SPMIP8"/>
    <property type="match status" value="1"/>
</dbReference>
<dbReference type="InterPro" id="IPR034584">
    <property type="entry name" value="SPMIP8"/>
</dbReference>
<evidence type="ECO:0000313" key="1">
    <source>
        <dbReference type="EMBL" id="CAF0838643.1"/>
    </source>
</evidence>
<reference evidence="1" key="1">
    <citation type="submission" date="2021-02" db="EMBL/GenBank/DDBJ databases">
        <authorList>
            <person name="Nowell W R."/>
        </authorList>
    </citation>
    <scope>NUCLEOTIDE SEQUENCE</scope>
</reference>
<evidence type="ECO:0000313" key="2">
    <source>
        <dbReference type="EMBL" id="CAF3625812.1"/>
    </source>
</evidence>
<proteinExistence type="predicted"/>
<dbReference type="EMBL" id="CAJOBC010000786">
    <property type="protein sequence ID" value="CAF3625812.1"/>
    <property type="molecule type" value="Genomic_DNA"/>
</dbReference>
<sequence length="211" mass="24571">MSAGAMAIQQSFGSPRYNAQRRKLAGVKKQIFNPRLPTIRRMERDDTLCRLPDEHSRHTTFIDEEEFEKMDPTQREPYIDFTGLNWHDCGKVLMGTYHEGWPQRSNTPTFGARLRADKSERHSQSSESVHRSYLNHPVQYNYRNYGHGTLDKNSKYNLWPRFHMNTRNSFDSINRMPLPKNMENIFRSSSMKASVSSSPWKPSGAVTARDV</sequence>
<organism evidence="1 3">
    <name type="scientific">Didymodactylos carnosus</name>
    <dbReference type="NCBI Taxonomy" id="1234261"/>
    <lineage>
        <taxon>Eukaryota</taxon>
        <taxon>Metazoa</taxon>
        <taxon>Spiralia</taxon>
        <taxon>Gnathifera</taxon>
        <taxon>Rotifera</taxon>
        <taxon>Eurotatoria</taxon>
        <taxon>Bdelloidea</taxon>
        <taxon>Philodinida</taxon>
        <taxon>Philodinidae</taxon>
        <taxon>Didymodactylos</taxon>
    </lineage>
</organism>
<protein>
    <submittedName>
        <fullName evidence="1">Uncharacterized protein</fullName>
    </submittedName>
</protein>
<dbReference type="AlphaFoldDB" id="A0A813VHM5"/>
<dbReference type="Proteomes" id="UP000681722">
    <property type="component" value="Unassembled WGS sequence"/>
</dbReference>
<dbReference type="EMBL" id="CAJNOQ010000787">
    <property type="protein sequence ID" value="CAF0838643.1"/>
    <property type="molecule type" value="Genomic_DNA"/>
</dbReference>
<dbReference type="OrthoDB" id="9970246at2759"/>
<name>A0A813VHM5_9BILA</name>
<dbReference type="Proteomes" id="UP000663829">
    <property type="component" value="Unassembled WGS sequence"/>
</dbReference>
<evidence type="ECO:0000313" key="3">
    <source>
        <dbReference type="Proteomes" id="UP000663829"/>
    </source>
</evidence>
<accession>A0A813VHM5</accession>
<dbReference type="PANTHER" id="PTHR35348">
    <property type="entry name" value="TESTIS, PROSTATE AND PLACENTA-EXPRESSED PROTEIN"/>
    <property type="match status" value="1"/>
</dbReference>
<dbReference type="PANTHER" id="PTHR35348:SF1">
    <property type="entry name" value="TESTIS, PROSTATE AND PLACENTA-EXPRESSED PROTEIN"/>
    <property type="match status" value="1"/>
</dbReference>
<keyword evidence="3" id="KW-1185">Reference proteome</keyword>